<evidence type="ECO:0000259" key="8">
    <source>
        <dbReference type="PROSITE" id="PS50192"/>
    </source>
</evidence>
<evidence type="ECO:0000256" key="1">
    <source>
        <dbReference type="ARBA" id="ARBA00004167"/>
    </source>
</evidence>
<gene>
    <name evidence="9" type="ORF">C2E20_6782</name>
</gene>
<evidence type="ECO:0000256" key="5">
    <source>
        <dbReference type="ARBA" id="ARBA00022989"/>
    </source>
</evidence>
<dbReference type="CDD" id="cd15841">
    <property type="entry name" value="SNARE_Qc"/>
    <property type="match status" value="1"/>
</dbReference>
<evidence type="ECO:0000313" key="9">
    <source>
        <dbReference type="EMBL" id="PSC69786.1"/>
    </source>
</evidence>
<organism evidence="9 10">
    <name type="scientific">Micractinium conductrix</name>
    <dbReference type="NCBI Taxonomy" id="554055"/>
    <lineage>
        <taxon>Eukaryota</taxon>
        <taxon>Viridiplantae</taxon>
        <taxon>Chlorophyta</taxon>
        <taxon>core chlorophytes</taxon>
        <taxon>Trebouxiophyceae</taxon>
        <taxon>Chlorellales</taxon>
        <taxon>Chlorellaceae</taxon>
        <taxon>Chlorella clade</taxon>
        <taxon>Micractinium</taxon>
    </lineage>
</organism>
<evidence type="ECO:0000256" key="2">
    <source>
        <dbReference type="ARBA" id="ARBA00022448"/>
    </source>
</evidence>
<keyword evidence="3 7" id="KW-0812">Transmembrane</keyword>
<dbReference type="Pfam" id="PF05739">
    <property type="entry name" value="SNARE"/>
    <property type="match status" value="1"/>
</dbReference>
<comment type="caution">
    <text evidence="9">The sequence shown here is derived from an EMBL/GenBank/DDBJ whole genome shotgun (WGS) entry which is preliminary data.</text>
</comment>
<evidence type="ECO:0000256" key="4">
    <source>
        <dbReference type="ARBA" id="ARBA00022927"/>
    </source>
</evidence>
<dbReference type="PROSITE" id="PS50192">
    <property type="entry name" value="T_SNARE"/>
    <property type="match status" value="1"/>
</dbReference>
<dbReference type="AlphaFoldDB" id="A0A2P6V6R9"/>
<accession>A0A2P6V6R9</accession>
<keyword evidence="2" id="KW-0813">Transport</keyword>
<dbReference type="OrthoDB" id="428895at2759"/>
<evidence type="ECO:0000256" key="7">
    <source>
        <dbReference type="SAM" id="Phobius"/>
    </source>
</evidence>
<evidence type="ECO:0000313" key="10">
    <source>
        <dbReference type="Proteomes" id="UP000239649"/>
    </source>
</evidence>
<reference evidence="9 10" key="1">
    <citation type="journal article" date="2018" name="Plant J.">
        <title>Genome sequences of Chlorella sorokiniana UTEX 1602 and Micractinium conductrix SAG 241.80: implications to maltose excretion by a green alga.</title>
        <authorList>
            <person name="Arriola M.B."/>
            <person name="Velmurugan N."/>
            <person name="Zhang Y."/>
            <person name="Plunkett M.H."/>
            <person name="Hondzo H."/>
            <person name="Barney B.M."/>
        </authorList>
    </citation>
    <scope>NUCLEOTIDE SEQUENCE [LARGE SCALE GENOMIC DNA]</scope>
    <source>
        <strain evidence="9 10">SAG 241.80</strain>
    </source>
</reference>
<dbReference type="GO" id="GO:0015031">
    <property type="term" value="P:protein transport"/>
    <property type="evidence" value="ECO:0007669"/>
    <property type="project" value="UniProtKB-KW"/>
</dbReference>
<dbReference type="PANTHER" id="PTHR12791">
    <property type="entry name" value="GOLGI SNARE BET1-RELATED"/>
    <property type="match status" value="1"/>
</dbReference>
<keyword evidence="10" id="KW-1185">Reference proteome</keyword>
<dbReference type="SMART" id="SM00397">
    <property type="entry name" value="t_SNARE"/>
    <property type="match status" value="1"/>
</dbReference>
<dbReference type="InterPro" id="IPR000727">
    <property type="entry name" value="T_SNARE_dom"/>
</dbReference>
<name>A0A2P6V6R9_9CHLO</name>
<keyword evidence="6 7" id="KW-0472">Membrane</keyword>
<evidence type="ECO:0000256" key="3">
    <source>
        <dbReference type="ARBA" id="ARBA00022692"/>
    </source>
</evidence>
<sequence>MEDQWLADYEAAKQTAADTLQLIQERNLKYPEGGPEASRITATCRRKLGTLGGLLDGLRTSLEGPQLEGLTEAERNRRRDLLSELRSRRESMLAGLRREAPAAARGVLLGGATTGGSSGALGGSRGETDTTAELGNRGLLMLQSQVMQQQDDALEQLERSVHSTKHIALQINEEADLHNRLLDDLDEDVEGTSSRLAAAQRRLKLVMRRSSGCKASLLLFLVALVLVVVLVIGFKLAIHL</sequence>
<dbReference type="STRING" id="554055.A0A2P6V6R9"/>
<dbReference type="GO" id="GO:0012505">
    <property type="term" value="C:endomembrane system"/>
    <property type="evidence" value="ECO:0007669"/>
    <property type="project" value="UniProtKB-ARBA"/>
</dbReference>
<feature type="transmembrane region" description="Helical" evidence="7">
    <location>
        <begin position="217"/>
        <end position="238"/>
    </location>
</feature>
<protein>
    <submittedName>
        <fullName evidence="9">Qc-snare Syn8 Syntaxin8-family</fullName>
    </submittedName>
</protein>
<keyword evidence="4" id="KW-0653">Protein transport</keyword>
<proteinExistence type="predicted"/>
<dbReference type="Gene3D" id="1.20.5.110">
    <property type="match status" value="1"/>
</dbReference>
<evidence type="ECO:0000256" key="6">
    <source>
        <dbReference type="ARBA" id="ARBA00023136"/>
    </source>
</evidence>
<dbReference type="EMBL" id="LHPF02000024">
    <property type="protein sequence ID" value="PSC69786.1"/>
    <property type="molecule type" value="Genomic_DNA"/>
</dbReference>
<dbReference type="SUPFAM" id="SSF58038">
    <property type="entry name" value="SNARE fusion complex"/>
    <property type="match status" value="1"/>
</dbReference>
<dbReference type="GO" id="GO:0016020">
    <property type="term" value="C:membrane"/>
    <property type="evidence" value="ECO:0007669"/>
    <property type="project" value="UniProtKB-SubCell"/>
</dbReference>
<comment type="subcellular location">
    <subcellularLocation>
        <location evidence="1">Membrane</location>
        <topology evidence="1">Single-pass membrane protein</topology>
    </subcellularLocation>
</comment>
<feature type="domain" description="T-SNARE coiled-coil homology" evidence="8">
    <location>
        <begin position="144"/>
        <end position="206"/>
    </location>
</feature>
<keyword evidence="5 7" id="KW-1133">Transmembrane helix</keyword>
<dbReference type="GO" id="GO:0005737">
    <property type="term" value="C:cytoplasm"/>
    <property type="evidence" value="ECO:0007669"/>
    <property type="project" value="UniProtKB-ARBA"/>
</dbReference>
<dbReference type="Proteomes" id="UP000239649">
    <property type="component" value="Unassembled WGS sequence"/>
</dbReference>